<dbReference type="Proteomes" id="UP000244309">
    <property type="component" value="Unassembled WGS sequence"/>
</dbReference>
<evidence type="ECO:0000256" key="7">
    <source>
        <dbReference type="ARBA" id="ARBA00023128"/>
    </source>
</evidence>
<feature type="domain" description="SAM-dependent methyltransferase TRM5/TYW2-type" evidence="11">
    <location>
        <begin position="132"/>
        <end position="451"/>
    </location>
</feature>
<dbReference type="InterPro" id="IPR025792">
    <property type="entry name" value="tRNA_Gua_MeTrfase_euk"/>
</dbReference>
<reference evidence="12 13" key="1">
    <citation type="submission" date="2017-12" db="EMBL/GenBank/DDBJ databases">
        <title>Genome Sequence of a Multidrug-Resistant Candida haemulonii Isolate from a Patient with Chronic Leg Ulcers in Israel.</title>
        <authorList>
            <person name="Chow N.A."/>
            <person name="Gade L."/>
            <person name="Batra D."/>
            <person name="Rowe L.A."/>
            <person name="Ben-Ami R."/>
            <person name="Loparev V.N."/>
            <person name="Litvintseva A.P."/>
        </authorList>
    </citation>
    <scope>NUCLEOTIDE SEQUENCE [LARGE SCALE GENOMIC DNA]</scope>
    <source>
        <strain evidence="12 13">B11899</strain>
    </source>
</reference>
<keyword evidence="8 10" id="KW-0539">Nucleus</keyword>
<keyword evidence="13" id="KW-1185">Reference proteome</keyword>
<proteinExistence type="inferred from homology"/>
<keyword evidence="3 10" id="KW-0489">Methyltransferase</keyword>
<dbReference type="InterPro" id="IPR056744">
    <property type="entry name" value="TRM5/TYW2-like_N"/>
</dbReference>
<dbReference type="Gene3D" id="3.30.300.110">
    <property type="entry name" value="Met-10+ protein-like domains"/>
    <property type="match status" value="1"/>
</dbReference>
<feature type="binding site" evidence="10">
    <location>
        <position position="350"/>
    </location>
    <ligand>
        <name>S-adenosyl-L-methionine</name>
        <dbReference type="ChEBI" id="CHEBI:59789"/>
    </ligand>
</feature>
<dbReference type="STRING" id="45357.A0A2V1B015"/>
<keyword evidence="5 10" id="KW-0949">S-adenosyl-L-methionine</keyword>
<dbReference type="InterPro" id="IPR056743">
    <property type="entry name" value="TRM5-TYW2-like_MTfase"/>
</dbReference>
<name>A0A2V1B015_9ASCO</name>
<dbReference type="SUPFAM" id="SSF53335">
    <property type="entry name" value="S-adenosyl-L-methionine-dependent methyltransferases"/>
    <property type="match status" value="1"/>
</dbReference>
<dbReference type="HAMAP" id="MF_03152">
    <property type="entry name" value="TRM5"/>
    <property type="match status" value="1"/>
</dbReference>
<gene>
    <name evidence="10" type="primary">TRM5</name>
    <name evidence="12" type="ORF">CXQ85_003951</name>
</gene>
<dbReference type="InterPro" id="IPR029063">
    <property type="entry name" value="SAM-dependent_MTases_sf"/>
</dbReference>
<feature type="binding site" evidence="10">
    <location>
        <position position="221"/>
    </location>
    <ligand>
        <name>S-adenosyl-L-methionine</name>
        <dbReference type="ChEBI" id="CHEBI:59789"/>
    </ligand>
</feature>
<feature type="binding site" evidence="10">
    <location>
        <begin position="259"/>
        <end position="260"/>
    </location>
    <ligand>
        <name>S-adenosyl-L-methionine</name>
        <dbReference type="ChEBI" id="CHEBI:59789"/>
    </ligand>
</feature>
<evidence type="ECO:0000313" key="13">
    <source>
        <dbReference type="Proteomes" id="UP000244309"/>
    </source>
</evidence>
<dbReference type="VEuPathDB" id="FungiDB:CXQ85_003951"/>
<comment type="catalytic activity">
    <reaction evidence="9 10">
        <text>guanosine(37) in tRNA + S-adenosyl-L-methionine = N(1)-methylguanosine(37) in tRNA + S-adenosyl-L-homocysteine + H(+)</text>
        <dbReference type="Rhea" id="RHEA:36899"/>
        <dbReference type="Rhea" id="RHEA-COMP:10145"/>
        <dbReference type="Rhea" id="RHEA-COMP:10147"/>
        <dbReference type="ChEBI" id="CHEBI:15378"/>
        <dbReference type="ChEBI" id="CHEBI:57856"/>
        <dbReference type="ChEBI" id="CHEBI:59789"/>
        <dbReference type="ChEBI" id="CHEBI:73542"/>
        <dbReference type="ChEBI" id="CHEBI:74269"/>
        <dbReference type="EC" id="2.1.1.228"/>
    </reaction>
</comment>
<keyword evidence="4 10" id="KW-0808">Transferase</keyword>
<dbReference type="Gene3D" id="3.40.50.150">
    <property type="entry name" value="Vaccinia Virus protein VP39"/>
    <property type="match status" value="1"/>
</dbReference>
<dbReference type="PANTHER" id="PTHR23245">
    <property type="entry name" value="TRNA METHYLTRANSFERASE"/>
    <property type="match status" value="1"/>
</dbReference>
<comment type="function">
    <text evidence="10">Specifically methylates the N1 position of guanosine-37 in various cytoplasmic and mitochondrial tRNAs. Methylation is not dependent on the nature of the nucleoside 5' of the target nucleoside. This is the first step in the biosynthesis of wybutosine (yW), a modified base adjacent to the anticodon of tRNAs and required for accurate decoding.</text>
</comment>
<feature type="binding site" evidence="10">
    <location>
        <begin position="287"/>
        <end position="288"/>
    </location>
    <ligand>
        <name>S-adenosyl-L-methionine</name>
        <dbReference type="ChEBI" id="CHEBI:59789"/>
    </ligand>
</feature>
<evidence type="ECO:0000256" key="6">
    <source>
        <dbReference type="ARBA" id="ARBA00022694"/>
    </source>
</evidence>
<dbReference type="InterPro" id="IPR030382">
    <property type="entry name" value="MeTrfase_TRM5/TYW2"/>
</dbReference>
<evidence type="ECO:0000256" key="1">
    <source>
        <dbReference type="ARBA" id="ARBA00009775"/>
    </source>
</evidence>
<evidence type="ECO:0000256" key="2">
    <source>
        <dbReference type="ARBA" id="ARBA00022490"/>
    </source>
</evidence>
<comment type="caution">
    <text evidence="12">The sequence shown here is derived from an EMBL/GenBank/DDBJ whole genome shotgun (WGS) entry which is preliminary data.</text>
</comment>
<protein>
    <recommendedName>
        <fullName evidence="10">tRNA (guanine(37)-N1)-methyltransferase</fullName>
        <ecNumber evidence="10">2.1.1.228</ecNumber>
    </recommendedName>
    <alternativeName>
        <fullName evidence="10">M1G-methyltransferase</fullName>
    </alternativeName>
    <alternativeName>
        <fullName evidence="10">tRNA [GM37] methyltransferase</fullName>
    </alternativeName>
    <alternativeName>
        <fullName evidence="10">tRNA methyltransferase 5</fullName>
    </alternativeName>
</protein>
<dbReference type="Pfam" id="PF25133">
    <property type="entry name" value="TYW2_N_2"/>
    <property type="match status" value="1"/>
</dbReference>
<dbReference type="GO" id="GO:0070901">
    <property type="term" value="P:mitochondrial tRNA methylation"/>
    <property type="evidence" value="ECO:0007669"/>
    <property type="project" value="TreeGrafter"/>
</dbReference>
<comment type="subunit">
    <text evidence="10">Monomer.</text>
</comment>
<comment type="similarity">
    <text evidence="10">Belongs to the TRM5 / TYW2 family.</text>
</comment>
<comment type="similarity">
    <text evidence="1">Belongs to the class I-like SAM-binding methyltransferase superfamily. TRM5/TYW2 family.</text>
</comment>
<dbReference type="GO" id="GO:0005634">
    <property type="term" value="C:nucleus"/>
    <property type="evidence" value="ECO:0007669"/>
    <property type="project" value="UniProtKB-SubCell"/>
</dbReference>
<dbReference type="GO" id="GO:0052906">
    <property type="term" value="F:tRNA (guanine(37)-N1)-methyltransferase activity"/>
    <property type="evidence" value="ECO:0007669"/>
    <property type="project" value="UniProtKB-UniRule"/>
</dbReference>
<evidence type="ECO:0000256" key="3">
    <source>
        <dbReference type="ARBA" id="ARBA00022603"/>
    </source>
</evidence>
<dbReference type="PROSITE" id="PS51684">
    <property type="entry name" value="SAM_MT_TRM5_TYW2"/>
    <property type="match status" value="1"/>
</dbReference>
<comment type="subcellular location">
    <subcellularLocation>
        <location evidence="10">Mitochondrion matrix</location>
    </subcellularLocation>
    <subcellularLocation>
        <location evidence="10">Nucleus</location>
    </subcellularLocation>
    <subcellularLocation>
        <location evidence="10">Cytoplasm</location>
    </subcellularLocation>
    <text evidence="10">Predominantly in the mitochondria and in the nucleus.</text>
</comment>
<dbReference type="AlphaFoldDB" id="A0A2V1B015"/>
<keyword evidence="7 10" id="KW-0496">Mitochondrion</keyword>
<evidence type="ECO:0000256" key="9">
    <source>
        <dbReference type="ARBA" id="ARBA00047783"/>
    </source>
</evidence>
<sequence>MSDKFLCPVARGMKELDRSVFQKDVKLLVAKLPNPRYVGEFVKVCKNELLNIPNVKHIVPIDDVKGVLLRDDIDDPDTYQTFLPDEALDLIKKQNIEIKPYTLKLDYHFWKADDILQAILPEDLIQESPSGYAQAGHIAHLNLRNEFKPYGSLIGQVILDKNPTIKTVVDKLDTISNKYRVFDMKLIAGEDNFMTEQHESGCKFRFDFSTAFWNSRLNTEHERLIGQFKPGDVVADVFAGVGPFAIPAGKKNVLVLANDLNPESHKFLTGNAELNNVSAFVKGFNLDGREFIRRSPEFLLDWKKGDGKVEQRKTLKKRKTNSKGLDGAQTKIFEVTETPIPSFISNYVMNLPGTSIEFLNEFVGLYSRNSDVENLVRADENFRLPTINVHCFEKFSHDAPEPTLDELHRRVHARIIEQINFELPISEFNFHMVRKVAPTKPMFCVSFVLPEEVAFKK</sequence>
<dbReference type="Pfam" id="PF02475">
    <property type="entry name" value="TRM5-TYW2_MTfase"/>
    <property type="match status" value="1"/>
</dbReference>
<evidence type="ECO:0000259" key="11">
    <source>
        <dbReference type="PROSITE" id="PS51684"/>
    </source>
</evidence>
<organism evidence="12 13">
    <name type="scientific">Candidozyma haemuli</name>
    <dbReference type="NCBI Taxonomy" id="45357"/>
    <lineage>
        <taxon>Eukaryota</taxon>
        <taxon>Fungi</taxon>
        <taxon>Dikarya</taxon>
        <taxon>Ascomycota</taxon>
        <taxon>Saccharomycotina</taxon>
        <taxon>Pichiomycetes</taxon>
        <taxon>Metschnikowiaceae</taxon>
        <taxon>Candidozyma</taxon>
    </lineage>
</organism>
<evidence type="ECO:0000256" key="5">
    <source>
        <dbReference type="ARBA" id="ARBA00022691"/>
    </source>
</evidence>
<keyword evidence="6 10" id="KW-0819">tRNA processing</keyword>
<dbReference type="PANTHER" id="PTHR23245:SF36">
    <property type="entry name" value="TRNA (GUANINE(37)-N1)-METHYLTRANSFERASE"/>
    <property type="match status" value="1"/>
</dbReference>
<dbReference type="EMBL" id="PKFO01000011">
    <property type="protein sequence ID" value="PVH23660.1"/>
    <property type="molecule type" value="Genomic_DNA"/>
</dbReference>
<dbReference type="GO" id="GO:0005759">
    <property type="term" value="C:mitochondrial matrix"/>
    <property type="evidence" value="ECO:0007669"/>
    <property type="project" value="UniProtKB-SubCell"/>
</dbReference>
<dbReference type="GO" id="GO:0002939">
    <property type="term" value="P:tRNA N1-guanine methylation"/>
    <property type="evidence" value="ECO:0007669"/>
    <property type="project" value="TreeGrafter"/>
</dbReference>
<keyword evidence="2 10" id="KW-0963">Cytoplasm</keyword>
<evidence type="ECO:0000313" key="12">
    <source>
        <dbReference type="EMBL" id="PVH23660.1"/>
    </source>
</evidence>
<evidence type="ECO:0000256" key="8">
    <source>
        <dbReference type="ARBA" id="ARBA00023242"/>
    </source>
</evidence>
<evidence type="ECO:0000256" key="10">
    <source>
        <dbReference type="HAMAP-Rule" id="MF_03152"/>
    </source>
</evidence>
<accession>A0A2V1B015</accession>
<evidence type="ECO:0000256" key="4">
    <source>
        <dbReference type="ARBA" id="ARBA00022679"/>
    </source>
</evidence>
<dbReference type="EC" id="2.1.1.228" evidence="10"/>
<dbReference type="FunFam" id="3.30.300.110:FF:000001">
    <property type="entry name" value="tRNA (guanine(37)-N1)-methyltransferase"/>
    <property type="match status" value="1"/>
</dbReference>
<dbReference type="OrthoDB" id="408788at2759"/>